<dbReference type="Gene3D" id="2.40.100.10">
    <property type="entry name" value="Cyclophilin-like"/>
    <property type="match status" value="1"/>
</dbReference>
<feature type="compositionally biased region" description="Polar residues" evidence="1">
    <location>
        <begin position="589"/>
        <end position="599"/>
    </location>
</feature>
<dbReference type="Pfam" id="PF00160">
    <property type="entry name" value="Pro_isomerase"/>
    <property type="match status" value="1"/>
</dbReference>
<dbReference type="PANTHER" id="PTHR11071:SF561">
    <property type="entry name" value="PEPTIDYL-PROLYL CIS-TRANS ISOMERASE D-RELATED"/>
    <property type="match status" value="1"/>
</dbReference>
<evidence type="ECO:0000259" key="2">
    <source>
        <dbReference type="PROSITE" id="PS50072"/>
    </source>
</evidence>
<dbReference type="PANTHER" id="PTHR11071">
    <property type="entry name" value="PEPTIDYL-PROLYL CIS-TRANS ISOMERASE"/>
    <property type="match status" value="1"/>
</dbReference>
<dbReference type="GO" id="GO:0005737">
    <property type="term" value="C:cytoplasm"/>
    <property type="evidence" value="ECO:0007669"/>
    <property type="project" value="TreeGrafter"/>
</dbReference>
<dbReference type="PRINTS" id="PR00153">
    <property type="entry name" value="CSAPPISMRASE"/>
</dbReference>
<evidence type="ECO:0000313" key="3">
    <source>
        <dbReference type="EMBL" id="CAB3222010.1"/>
    </source>
</evidence>
<protein>
    <recommendedName>
        <fullName evidence="2">PPIase cyclophilin-type domain-containing protein</fullName>
    </recommendedName>
</protein>
<dbReference type="Proteomes" id="UP000494256">
    <property type="component" value="Unassembled WGS sequence"/>
</dbReference>
<gene>
    <name evidence="3" type="ORF">APLA_LOCUS1126</name>
</gene>
<sequence>MTFFNPGIILKEKPTCKHPWEHRIKAKYSGTYKHSHNSVANPSYPAPKTEELKRLRFIVIGNRVTKEFIYCMHMVRGLHKCRRRQFEAPIVRGVSSVEWPKVWNDLKIQFGEKVHCIKSQVVVLLNNEFLGGEQELLELIETKYIYNYPKYLDFHKEGIEQFSNYIKSSGRPCAFLHIAIDNVPIGPLIFMLYADIVPFTCENFIRLCELKKNGYAGAPIHRIVQDSWIQCGGFALKNPTELDCENYIVPHDRRGVLAMANAGRNKDCSTQFFVLLQPALWMKNKYVAFGQLIEGEQTLKKIESVPTWYESPTAKITIYKAGVFNMECHWRPINKTATEYISGHIEDLVQLGALFYEALLEKLYAAIEEKKRMAEEFALEESDKIVQDVRSSQNSESVNDDFDVDEYEEYESEEEGGFQQASDGLSELTPKSSRIVEKPYYLPLTDVPYPGEVESAFNLQRLLRGDYCLETDLEQDREKRKQLYVKRDVINVPDDLLDALFEFNDLEINFSEMSLELDEEKDIREYIKQNVDTTSFGGSIIKKIANEEGKFDIFNEIEGSRKRYTDEDLRLFRITAKEIKNRNQKKRVSISTKTATPSHTKIHRRPTGFVRPEDIEEFEQIVEKLKEAERSKSEIEALGTVRVAVNNKEPKGVIDRRPTGYIHIQQTTKPRASTLSRLYDDVSLSSDGSLPTLMTFKPASEMNEKYHYRYLTNSPTSLHGNSNEKYIVSHMDTNMGTQFLEKTLDLQHGRKLTRKVSSDYARTMTYTDHEARSSLRTIEFARQRPSMSIVEYKMKNQKYQDELKAARSKTGKF</sequence>
<dbReference type="InterPro" id="IPR002130">
    <property type="entry name" value="Cyclophilin-type_PPIase_dom"/>
</dbReference>
<dbReference type="CDD" id="cd00317">
    <property type="entry name" value="cyclophilin"/>
    <property type="match status" value="1"/>
</dbReference>
<dbReference type="SUPFAM" id="SSF50891">
    <property type="entry name" value="Cyclophilin-like"/>
    <property type="match status" value="1"/>
</dbReference>
<dbReference type="GO" id="GO:0003755">
    <property type="term" value="F:peptidyl-prolyl cis-trans isomerase activity"/>
    <property type="evidence" value="ECO:0007669"/>
    <property type="project" value="InterPro"/>
</dbReference>
<evidence type="ECO:0000313" key="4">
    <source>
        <dbReference type="Proteomes" id="UP000494256"/>
    </source>
</evidence>
<dbReference type="OrthoDB" id="7451287at2759"/>
<feature type="domain" description="PPIase cyclophilin-type" evidence="2">
    <location>
        <begin position="175"/>
        <end position="323"/>
    </location>
</feature>
<comment type="caution">
    <text evidence="3">The sequence shown here is derived from an EMBL/GenBank/DDBJ whole genome shotgun (WGS) entry which is preliminary data.</text>
</comment>
<feature type="region of interest" description="Disordered" evidence="1">
    <location>
        <begin position="583"/>
        <end position="605"/>
    </location>
</feature>
<dbReference type="InterPro" id="IPR029000">
    <property type="entry name" value="Cyclophilin-like_dom_sf"/>
</dbReference>
<accession>A0A8S0YRD4</accession>
<evidence type="ECO:0000256" key="1">
    <source>
        <dbReference type="SAM" id="MobiDB-lite"/>
    </source>
</evidence>
<dbReference type="AlphaFoldDB" id="A0A8S0YRD4"/>
<reference evidence="3 4" key="1">
    <citation type="submission" date="2020-04" db="EMBL/GenBank/DDBJ databases">
        <authorList>
            <person name="Wallbank WR R."/>
            <person name="Pardo Diaz C."/>
            <person name="Kozak K."/>
            <person name="Martin S."/>
            <person name="Jiggins C."/>
            <person name="Moest M."/>
            <person name="Warren A I."/>
            <person name="Byers J.R.P. K."/>
            <person name="Montejo-Kovacevich G."/>
            <person name="Yen C E."/>
        </authorList>
    </citation>
    <scope>NUCLEOTIDE SEQUENCE [LARGE SCALE GENOMIC DNA]</scope>
</reference>
<dbReference type="PROSITE" id="PS50072">
    <property type="entry name" value="CSA_PPIASE_2"/>
    <property type="match status" value="1"/>
</dbReference>
<organism evidence="3 4">
    <name type="scientific">Arctia plantaginis</name>
    <name type="common">Wood tiger moth</name>
    <name type="synonym">Phalaena plantaginis</name>
    <dbReference type="NCBI Taxonomy" id="874455"/>
    <lineage>
        <taxon>Eukaryota</taxon>
        <taxon>Metazoa</taxon>
        <taxon>Ecdysozoa</taxon>
        <taxon>Arthropoda</taxon>
        <taxon>Hexapoda</taxon>
        <taxon>Insecta</taxon>
        <taxon>Pterygota</taxon>
        <taxon>Neoptera</taxon>
        <taxon>Endopterygota</taxon>
        <taxon>Lepidoptera</taxon>
        <taxon>Glossata</taxon>
        <taxon>Ditrysia</taxon>
        <taxon>Noctuoidea</taxon>
        <taxon>Erebidae</taxon>
        <taxon>Arctiinae</taxon>
        <taxon>Arctia</taxon>
    </lineage>
</organism>
<proteinExistence type="predicted"/>
<dbReference type="EMBL" id="CADEBD010000051">
    <property type="protein sequence ID" value="CAB3222010.1"/>
    <property type="molecule type" value="Genomic_DNA"/>
</dbReference>
<name>A0A8S0YRD4_ARCPL</name>